<feature type="repeat" description="RCC1" evidence="2">
    <location>
        <begin position="94"/>
        <end position="145"/>
    </location>
</feature>
<keyword evidence="1" id="KW-0677">Repeat</keyword>
<evidence type="ECO:0000256" key="2">
    <source>
        <dbReference type="PROSITE-ProRule" id="PRU00235"/>
    </source>
</evidence>
<protein>
    <recommendedName>
        <fullName evidence="4">RCC1-like domain-containing protein</fullName>
    </recommendedName>
</protein>
<sequence>MAAVSGLLGLKKSVGFEEHEWGSAKVLKDLDLKKLSRTQLRNHLEARNCEAKGGKKQMTQVLEDSLEEERLRAIAHTQAIESEFQMNRALEERGSVYAVGTGSSGQLGQGDTEPREVFTVIMKTRDLGVSLVSVGYDMVLAVTEDKEVYTWGGMGVGPTGIAVSAEESKADFLKIKSEAEFKNDGEADKFMEPRVIPVLQGEETIEVGIGASHAVSVTAGGDCFVWGQNTVGQLGLGNFERNDTPEILPGIQNNLPVVHIAVGENHNLAIVKSVEQDVQRVYTWGHVADGRLGVGTRERIGAPKDKKEFFHAPTLIDELVYEYALEVACGPSHCMVRTKNAIFSWGHGGGGRLGHGDQNDRYKPAVIEALQDMVCLGISCGTWHSAAIIMVAPLNACGEVWTWGSGYHGQLGQGVSNRSLSPGRVKEISDWHIYAKSISCGSHHNAMVDHSGELWTWGSNTNNCLGHSIEEREVSYTPVPGHCGGFGALVDRIGRGMARSVACGKEYTIVATYPYEGPTEAIAYELNEEAALRKEEEKLQAAQERHDQETKDRAGERSRRRGNIAVTDESREETKKGSTESILDKNMGTQKH</sequence>
<dbReference type="SUPFAM" id="SSF50985">
    <property type="entry name" value="RCC1/BLIP-II"/>
    <property type="match status" value="1"/>
</dbReference>
<evidence type="ECO:0000256" key="1">
    <source>
        <dbReference type="ARBA" id="ARBA00022737"/>
    </source>
</evidence>
<dbReference type="PANTHER" id="PTHR22870">
    <property type="entry name" value="REGULATOR OF CHROMOSOME CONDENSATION"/>
    <property type="match status" value="1"/>
</dbReference>
<dbReference type="Gene3D" id="2.130.10.30">
    <property type="entry name" value="Regulator of chromosome condensation 1/beta-lactamase-inhibitor protein II"/>
    <property type="match status" value="2"/>
</dbReference>
<dbReference type="InterPro" id="IPR009091">
    <property type="entry name" value="RCC1/BLIP-II"/>
</dbReference>
<feature type="domain" description="RCC1-like" evidence="4">
    <location>
        <begin position="84"/>
        <end position="387"/>
    </location>
</feature>
<feature type="repeat" description="RCC1" evidence="2">
    <location>
        <begin position="398"/>
        <end position="451"/>
    </location>
</feature>
<feature type="compositionally biased region" description="Basic and acidic residues" evidence="3">
    <location>
        <begin position="568"/>
        <end position="578"/>
    </location>
</feature>
<dbReference type="InterPro" id="IPR058923">
    <property type="entry name" value="RCC1-like_dom"/>
</dbReference>
<dbReference type="InterPro" id="IPR051210">
    <property type="entry name" value="Ub_ligase/GEF_domain"/>
</dbReference>
<feature type="repeat" description="RCC1" evidence="2">
    <location>
        <begin position="340"/>
        <end position="391"/>
    </location>
</feature>
<name>A0A7S2DQJ6_9STRA</name>
<feature type="repeat" description="RCC1" evidence="2">
    <location>
        <begin position="452"/>
        <end position="514"/>
    </location>
</feature>
<organism evidence="5">
    <name type="scientific">Octactis speculum</name>
    <dbReference type="NCBI Taxonomy" id="3111310"/>
    <lineage>
        <taxon>Eukaryota</taxon>
        <taxon>Sar</taxon>
        <taxon>Stramenopiles</taxon>
        <taxon>Ochrophyta</taxon>
        <taxon>Dictyochophyceae</taxon>
        <taxon>Dictyochales</taxon>
        <taxon>Dictyochaceae</taxon>
        <taxon>Octactis</taxon>
    </lineage>
</organism>
<feature type="repeat" description="RCC1" evidence="2">
    <location>
        <begin position="221"/>
        <end position="273"/>
    </location>
</feature>
<gene>
    <name evidence="5" type="ORF">DSPE1174_LOCUS24463</name>
</gene>
<accession>A0A7S2DQJ6</accession>
<dbReference type="AlphaFoldDB" id="A0A7S2DQJ6"/>
<feature type="repeat" description="RCC1" evidence="2">
    <location>
        <begin position="279"/>
        <end position="340"/>
    </location>
</feature>
<dbReference type="PRINTS" id="PR00633">
    <property type="entry name" value="RCCNDNSATION"/>
</dbReference>
<reference evidence="5" key="1">
    <citation type="submission" date="2021-01" db="EMBL/GenBank/DDBJ databases">
        <authorList>
            <person name="Corre E."/>
            <person name="Pelletier E."/>
            <person name="Niang G."/>
            <person name="Scheremetjew M."/>
            <person name="Finn R."/>
            <person name="Kale V."/>
            <person name="Holt S."/>
            <person name="Cochrane G."/>
            <person name="Meng A."/>
            <person name="Brown T."/>
            <person name="Cohen L."/>
        </authorList>
    </citation>
    <scope>NUCLEOTIDE SEQUENCE</scope>
    <source>
        <strain evidence="5">CCMP1381</strain>
    </source>
</reference>
<feature type="repeat" description="RCC1" evidence="2">
    <location>
        <begin position="146"/>
        <end position="220"/>
    </location>
</feature>
<feature type="region of interest" description="Disordered" evidence="3">
    <location>
        <begin position="537"/>
        <end position="592"/>
    </location>
</feature>
<feature type="compositionally biased region" description="Basic and acidic residues" evidence="3">
    <location>
        <begin position="537"/>
        <end position="557"/>
    </location>
</feature>
<dbReference type="EMBL" id="HBGS01047140">
    <property type="protein sequence ID" value="CAD9460860.1"/>
    <property type="molecule type" value="Transcribed_RNA"/>
</dbReference>
<dbReference type="InterPro" id="IPR000408">
    <property type="entry name" value="Reg_chr_condens"/>
</dbReference>
<evidence type="ECO:0000256" key="3">
    <source>
        <dbReference type="SAM" id="MobiDB-lite"/>
    </source>
</evidence>
<evidence type="ECO:0000313" key="5">
    <source>
        <dbReference type="EMBL" id="CAD9460860.1"/>
    </source>
</evidence>
<dbReference type="PANTHER" id="PTHR22870:SF466">
    <property type="entry name" value="ANKYRIN REPEAT-CONTAINING PROTEIN"/>
    <property type="match status" value="1"/>
</dbReference>
<dbReference type="Pfam" id="PF00415">
    <property type="entry name" value="RCC1"/>
    <property type="match status" value="2"/>
</dbReference>
<proteinExistence type="predicted"/>
<evidence type="ECO:0000259" key="4">
    <source>
        <dbReference type="Pfam" id="PF25390"/>
    </source>
</evidence>
<dbReference type="PROSITE" id="PS50012">
    <property type="entry name" value="RCC1_3"/>
    <property type="match status" value="7"/>
</dbReference>
<dbReference type="Pfam" id="PF25390">
    <property type="entry name" value="WD40_RLD"/>
    <property type="match status" value="1"/>
</dbReference>